<dbReference type="EMBL" id="JRKI01000008">
    <property type="protein sequence ID" value="KIZ18830.1"/>
    <property type="molecule type" value="Genomic_DNA"/>
</dbReference>
<keyword evidence="2" id="KW-1185">Reference proteome</keyword>
<sequence>MAPRIPDTAEEALEIGRAHYPPVGSPGGPSGLFVHEFDVGYLIHASWPAPEGPAGMPRDPGGSHVVIAKRDGGVTAVPNFPPESAVEVYRRYHRPRP</sequence>
<proteinExistence type="predicted"/>
<dbReference type="Proteomes" id="UP000032458">
    <property type="component" value="Unassembled WGS sequence"/>
</dbReference>
<organism evidence="1 2">
    <name type="scientific">Streptomyces natalensis ATCC 27448</name>
    <dbReference type="NCBI Taxonomy" id="1240678"/>
    <lineage>
        <taxon>Bacteria</taxon>
        <taxon>Bacillati</taxon>
        <taxon>Actinomycetota</taxon>
        <taxon>Actinomycetes</taxon>
        <taxon>Kitasatosporales</taxon>
        <taxon>Streptomycetaceae</taxon>
        <taxon>Streptomyces</taxon>
    </lineage>
</organism>
<evidence type="ECO:0000313" key="2">
    <source>
        <dbReference type="Proteomes" id="UP000032458"/>
    </source>
</evidence>
<comment type="caution">
    <text evidence="1">The sequence shown here is derived from an EMBL/GenBank/DDBJ whole genome shotgun (WGS) entry which is preliminary data.</text>
</comment>
<gene>
    <name evidence="1" type="ORF">SNA_06110</name>
</gene>
<evidence type="ECO:0000313" key="1">
    <source>
        <dbReference type="EMBL" id="KIZ18830.1"/>
    </source>
</evidence>
<protein>
    <submittedName>
        <fullName evidence="1">Uncharacterized protein</fullName>
    </submittedName>
</protein>
<accession>A0A0D7CSK5</accession>
<reference evidence="1 2" key="1">
    <citation type="submission" date="2014-09" db="EMBL/GenBank/DDBJ databases">
        <title>Draft genome sequence of Streptomyces natalensis ATCC 27448, producer of the antifungal pimaricin.</title>
        <authorList>
            <person name="Mendes M.V."/>
            <person name="Beites T."/>
            <person name="Pires S."/>
            <person name="Santos C.L."/>
            <person name="Moradas-Ferreira P."/>
        </authorList>
    </citation>
    <scope>NUCLEOTIDE SEQUENCE [LARGE SCALE GENOMIC DNA]</scope>
    <source>
        <strain evidence="1 2">ATCC 27448</strain>
    </source>
</reference>
<dbReference type="AlphaFoldDB" id="A0A0D7CSK5"/>
<dbReference type="PATRIC" id="fig|1240678.4.peg.1282"/>
<name>A0A0D7CSK5_9ACTN</name>